<accession>A0A1G7JYW7</accession>
<reference evidence="3" key="2">
    <citation type="submission" date="2016-10" db="EMBL/GenBank/DDBJ databases">
        <authorList>
            <person name="de Groot N.N."/>
        </authorList>
    </citation>
    <scope>NUCLEOTIDE SEQUENCE [LARGE SCALE GENOMIC DNA]</scope>
    <source>
        <strain evidence="3">DSM 10146</strain>
    </source>
</reference>
<dbReference type="EMBL" id="FNAV01000002">
    <property type="protein sequence ID" value="SDE23397.1"/>
    <property type="molecule type" value="Genomic_DNA"/>
</dbReference>
<evidence type="ECO:0000313" key="2">
    <source>
        <dbReference type="EMBL" id="SDE23397.1"/>
    </source>
</evidence>
<gene>
    <name evidence="2" type="ORF">SAMN04488105_10222</name>
    <name evidence="3" type="ORF">SAMN04488105_116122</name>
</gene>
<dbReference type="AlphaFoldDB" id="A0A1G7JYW7"/>
<reference evidence="4" key="1">
    <citation type="submission" date="2016-10" db="EMBL/GenBank/DDBJ databases">
        <authorList>
            <person name="Varghese N."/>
            <person name="Submissions S."/>
        </authorList>
    </citation>
    <scope>NUCLEOTIDE SEQUENCE [LARGE SCALE GENOMIC DNA]</scope>
    <source>
        <strain evidence="4">DSM 10146</strain>
    </source>
</reference>
<name>A0A1G7JYW7_9RHOB</name>
<dbReference type="EMBL" id="FNAV01000016">
    <property type="protein sequence ID" value="SDF29961.1"/>
    <property type="molecule type" value="Genomic_DNA"/>
</dbReference>
<dbReference type="Proteomes" id="UP000198994">
    <property type="component" value="Unassembled WGS sequence"/>
</dbReference>
<organism evidence="3 4">
    <name type="scientific">Salipiger thiooxidans</name>
    <dbReference type="NCBI Taxonomy" id="282683"/>
    <lineage>
        <taxon>Bacteria</taxon>
        <taxon>Pseudomonadati</taxon>
        <taxon>Pseudomonadota</taxon>
        <taxon>Alphaproteobacteria</taxon>
        <taxon>Rhodobacterales</taxon>
        <taxon>Roseobacteraceae</taxon>
        <taxon>Salipiger</taxon>
    </lineage>
</organism>
<feature type="domain" description="DUF4326" evidence="1">
    <location>
        <begin position="11"/>
        <end position="93"/>
    </location>
</feature>
<dbReference type="InterPro" id="IPR025475">
    <property type="entry name" value="DUF4326"/>
</dbReference>
<evidence type="ECO:0000313" key="4">
    <source>
        <dbReference type="Proteomes" id="UP000198994"/>
    </source>
</evidence>
<protein>
    <recommendedName>
        <fullName evidence="1">DUF4326 domain-containing protein</fullName>
    </recommendedName>
</protein>
<sequence>MMPKRIQMTRRKGGWRKDHPDAVVVARPSKWGNPYQGDGRGVDRAMLASLFGELMKRPEKSAFVEEVRRELRGKDLACWCPLDGPCHADVLLEIANRERE</sequence>
<dbReference type="STRING" id="282683.SAMN04488105_10222"/>
<evidence type="ECO:0000313" key="3">
    <source>
        <dbReference type="EMBL" id="SDF29961.1"/>
    </source>
</evidence>
<dbReference type="RefSeq" id="WP_089954933.1">
    <property type="nucleotide sequence ID" value="NZ_FNAV01000002.1"/>
</dbReference>
<keyword evidence="4" id="KW-1185">Reference proteome</keyword>
<dbReference type="Pfam" id="PF14216">
    <property type="entry name" value="DUF4326"/>
    <property type="match status" value="1"/>
</dbReference>
<evidence type="ECO:0000259" key="1">
    <source>
        <dbReference type="Pfam" id="PF14216"/>
    </source>
</evidence>
<dbReference type="OrthoDB" id="3483205at2"/>
<proteinExistence type="predicted"/>